<evidence type="ECO:0000313" key="3">
    <source>
        <dbReference type="Proteomes" id="UP001257627"/>
    </source>
</evidence>
<keyword evidence="2" id="KW-0614">Plasmid</keyword>
<reference evidence="2 3" key="1">
    <citation type="submission" date="2023-02" db="EMBL/GenBank/DDBJ databases">
        <authorList>
            <person name="Maleckis M."/>
        </authorList>
    </citation>
    <scope>NUCLEOTIDE SEQUENCE [LARGE SCALE GENOMIC DNA]</scope>
    <source>
        <strain evidence="2 3">P8-A2</strain>
        <plasmid evidence="2">unnamed2</plasmid>
    </source>
</reference>
<proteinExistence type="predicted"/>
<evidence type="ECO:0000256" key="1">
    <source>
        <dbReference type="SAM" id="MobiDB-lite"/>
    </source>
</evidence>
<feature type="region of interest" description="Disordered" evidence="1">
    <location>
        <begin position="1"/>
        <end position="43"/>
    </location>
</feature>
<protein>
    <submittedName>
        <fullName evidence="2">Uncharacterized protein</fullName>
    </submittedName>
</protein>
<organism evidence="2 3">
    <name type="scientific">Streptomyces mirabilis</name>
    <dbReference type="NCBI Taxonomy" id="68239"/>
    <lineage>
        <taxon>Bacteria</taxon>
        <taxon>Bacillati</taxon>
        <taxon>Actinomycetota</taxon>
        <taxon>Actinomycetes</taxon>
        <taxon>Kitasatosporales</taxon>
        <taxon>Streptomycetaceae</taxon>
        <taxon>Streptomyces</taxon>
    </lineage>
</organism>
<geneLocation type="plasmid" evidence="2">
    <name>unnamed2</name>
</geneLocation>
<evidence type="ECO:0000313" key="2">
    <source>
        <dbReference type="EMBL" id="MDU9001571.1"/>
    </source>
</evidence>
<name>A0ABU3V5X2_9ACTN</name>
<dbReference type="Proteomes" id="UP001257627">
    <property type="component" value="Unassembled WGS sequence"/>
</dbReference>
<keyword evidence="3" id="KW-1185">Reference proteome</keyword>
<comment type="caution">
    <text evidence="2">The sequence shown here is derived from an EMBL/GenBank/DDBJ whole genome shotgun (WGS) entry which is preliminary data.</text>
</comment>
<gene>
    <name evidence="2" type="ORF">PU648_57075</name>
</gene>
<dbReference type="RefSeq" id="WP_266945907.1">
    <property type="nucleotide sequence ID" value="NZ_JAPEMK010000006.1"/>
</dbReference>
<dbReference type="EMBL" id="JARAKF010000004">
    <property type="protein sequence ID" value="MDU9001571.1"/>
    <property type="molecule type" value="Genomic_DNA"/>
</dbReference>
<accession>A0ABU3V5X2</accession>
<sequence length="146" mass="15040">MSTLPTAPVTGAHAALPAQQDHAADPGDTTAPATSPATGNDDQAVGLREAHEYHLPEITFAALRYARANDPAFPGSVDKRGAELLNRVGVLKRWARNRPRAAVGAGLTGPGLGTPRGWEGLHGAAAGPRAGWVLELSGRRTPSGTV</sequence>
<feature type="compositionally biased region" description="Low complexity" evidence="1">
    <location>
        <begin position="26"/>
        <end position="39"/>
    </location>
</feature>